<evidence type="ECO:0000313" key="1">
    <source>
        <dbReference type="EnsemblMetazoa" id="Aqu2.1.40130_001"/>
    </source>
</evidence>
<sequence length="130" mass="15188">MSKRIKFPFGSGEFNTKRITSLNHRKCFNQCLLDIDGRFSSDLDYLFCTQYIVESKQILDDANNYIWQQRPYDVGITAAQPIDPRCLKEFVCKGKAYRCLKNVRGVSITIKELFMISLQWSGSLELQHFF</sequence>
<proteinExistence type="predicted"/>
<accession>A0A1X7VJZ3</accession>
<dbReference type="AlphaFoldDB" id="A0A1X7VJZ3"/>
<name>A0A1X7VJZ3_AMPQE</name>
<dbReference type="EnsemblMetazoa" id="Aqu2.1.40130_001">
    <property type="protein sequence ID" value="Aqu2.1.40130_001"/>
    <property type="gene ID" value="Aqu2.1.40130"/>
</dbReference>
<protein>
    <submittedName>
        <fullName evidence="1">Uncharacterized protein</fullName>
    </submittedName>
</protein>
<reference evidence="1" key="1">
    <citation type="submission" date="2017-05" db="UniProtKB">
        <authorList>
            <consortium name="EnsemblMetazoa"/>
        </authorList>
    </citation>
    <scope>IDENTIFICATION</scope>
</reference>
<dbReference type="InParanoid" id="A0A1X7VJZ3"/>
<organism evidence="1">
    <name type="scientific">Amphimedon queenslandica</name>
    <name type="common">Sponge</name>
    <dbReference type="NCBI Taxonomy" id="400682"/>
    <lineage>
        <taxon>Eukaryota</taxon>
        <taxon>Metazoa</taxon>
        <taxon>Porifera</taxon>
        <taxon>Demospongiae</taxon>
        <taxon>Heteroscleromorpha</taxon>
        <taxon>Haplosclerida</taxon>
        <taxon>Niphatidae</taxon>
        <taxon>Amphimedon</taxon>
    </lineage>
</organism>